<dbReference type="InterPro" id="IPR006145">
    <property type="entry name" value="PsdUridine_synth_RsuA/RluA"/>
</dbReference>
<gene>
    <name evidence="3" type="ORF">ES724_02210</name>
</gene>
<comment type="caution">
    <text evidence="3">The sequence shown here is derived from an EMBL/GenBank/DDBJ whole genome shotgun (WGS) entry which is preliminary data.</text>
</comment>
<dbReference type="InterPro" id="IPR020103">
    <property type="entry name" value="PsdUridine_synth_cat_dom_sf"/>
</dbReference>
<organism evidence="3 4">
    <name type="scientific">Gillisia hiemivivida</name>
    <dbReference type="NCBI Taxonomy" id="291190"/>
    <lineage>
        <taxon>Bacteria</taxon>
        <taxon>Pseudomonadati</taxon>
        <taxon>Bacteroidota</taxon>
        <taxon>Flavobacteriia</taxon>
        <taxon>Flavobacteriales</taxon>
        <taxon>Flavobacteriaceae</taxon>
        <taxon>Gillisia</taxon>
    </lineage>
</organism>
<proteinExistence type="inferred from homology"/>
<dbReference type="PROSITE" id="PS01129">
    <property type="entry name" value="PSI_RLU"/>
    <property type="match status" value="1"/>
</dbReference>
<dbReference type="PANTHER" id="PTHR21600:SF87">
    <property type="entry name" value="RNA PSEUDOURIDYLATE SYNTHASE DOMAIN-CONTAINING PROTEIN 1"/>
    <property type="match status" value="1"/>
</dbReference>
<dbReference type="OrthoDB" id="9807829at2"/>
<dbReference type="Pfam" id="PF00849">
    <property type="entry name" value="PseudoU_synth_2"/>
    <property type="match status" value="1"/>
</dbReference>
<evidence type="ECO:0000259" key="2">
    <source>
        <dbReference type="Pfam" id="PF00849"/>
    </source>
</evidence>
<evidence type="ECO:0000256" key="1">
    <source>
        <dbReference type="ARBA" id="ARBA00010876"/>
    </source>
</evidence>
<dbReference type="GO" id="GO:0140098">
    <property type="term" value="F:catalytic activity, acting on RNA"/>
    <property type="evidence" value="ECO:0007669"/>
    <property type="project" value="UniProtKB-ARBA"/>
</dbReference>
<sequence>MKIIESHIVPAVASKIRLQEYAVGIFRMLPSKSGLKKAIKKEEILLNGKIAQTSDWIEELQQIDYIQKEEKQLKIFQLKLEVVFEDEYLAIINKPSGYPTSGNYFKTIEHALPFNLKRSLLPDALPYPVPVHRLDNPTSGLLIIAKTKSAQLQLHQDFEEKKIHKTYLALVTGETPIQASIQTSIEGKEAFTTYKTLKSFQHEERIYSLLEVAPKTGRTHQIRIHLSTSSFPIVGDKLYSSGEDPFRKKGLYLAAIGLDLHHPIEKIPLKLELKFPSKFSKAVS</sequence>
<dbReference type="Proteomes" id="UP000321367">
    <property type="component" value="Unassembled WGS sequence"/>
</dbReference>
<name>A0A5C6ZYN7_9FLAO</name>
<reference evidence="3 4" key="1">
    <citation type="submission" date="2019-08" db="EMBL/GenBank/DDBJ databases">
        <title>Genome sequence of Gillisia hiemivivida IC154 (type strain).</title>
        <authorList>
            <person name="Bowman J.P."/>
        </authorList>
    </citation>
    <scope>NUCLEOTIDE SEQUENCE [LARGE SCALE GENOMIC DNA]</scope>
    <source>
        <strain evidence="3 4">IC154</strain>
    </source>
</reference>
<accession>A0A5C6ZYN7</accession>
<dbReference type="PANTHER" id="PTHR21600">
    <property type="entry name" value="MITOCHONDRIAL RNA PSEUDOURIDINE SYNTHASE"/>
    <property type="match status" value="1"/>
</dbReference>
<protein>
    <submittedName>
        <fullName evidence="3">RluA family pseudouridine synthase</fullName>
    </submittedName>
</protein>
<dbReference type="GO" id="GO:0003723">
    <property type="term" value="F:RNA binding"/>
    <property type="evidence" value="ECO:0007669"/>
    <property type="project" value="InterPro"/>
</dbReference>
<comment type="similarity">
    <text evidence="1">Belongs to the pseudouridine synthase RluA family.</text>
</comment>
<dbReference type="InterPro" id="IPR050188">
    <property type="entry name" value="RluA_PseudoU_synthase"/>
</dbReference>
<dbReference type="GO" id="GO:0009982">
    <property type="term" value="F:pseudouridine synthase activity"/>
    <property type="evidence" value="ECO:0007669"/>
    <property type="project" value="InterPro"/>
</dbReference>
<dbReference type="SUPFAM" id="SSF55120">
    <property type="entry name" value="Pseudouridine synthase"/>
    <property type="match status" value="1"/>
</dbReference>
<dbReference type="AlphaFoldDB" id="A0A5C6ZYN7"/>
<feature type="domain" description="Pseudouridine synthase RsuA/RluA-like" evidence="2">
    <location>
        <begin position="89"/>
        <end position="227"/>
    </location>
</feature>
<dbReference type="EMBL" id="VORY01000001">
    <property type="protein sequence ID" value="TXD95858.1"/>
    <property type="molecule type" value="Genomic_DNA"/>
</dbReference>
<keyword evidence="4" id="KW-1185">Reference proteome</keyword>
<evidence type="ECO:0000313" key="4">
    <source>
        <dbReference type="Proteomes" id="UP000321367"/>
    </source>
</evidence>
<dbReference type="GO" id="GO:0000455">
    <property type="term" value="P:enzyme-directed rRNA pseudouridine synthesis"/>
    <property type="evidence" value="ECO:0007669"/>
    <property type="project" value="TreeGrafter"/>
</dbReference>
<dbReference type="CDD" id="cd02869">
    <property type="entry name" value="PseudoU_synth_RluA_like"/>
    <property type="match status" value="1"/>
</dbReference>
<dbReference type="InterPro" id="IPR006224">
    <property type="entry name" value="PsdUridine_synth_RluA-like_CS"/>
</dbReference>
<dbReference type="Gene3D" id="3.30.2350.10">
    <property type="entry name" value="Pseudouridine synthase"/>
    <property type="match status" value="1"/>
</dbReference>
<dbReference type="RefSeq" id="WP_146928940.1">
    <property type="nucleotide sequence ID" value="NZ_CBCSHZ010000003.1"/>
</dbReference>
<evidence type="ECO:0000313" key="3">
    <source>
        <dbReference type="EMBL" id="TXD95858.1"/>
    </source>
</evidence>